<feature type="domain" description="ABC transporter" evidence="5">
    <location>
        <begin position="20"/>
        <end position="252"/>
    </location>
</feature>
<accession>A0ABY5MCW7</accession>
<dbReference type="Pfam" id="PF00005">
    <property type="entry name" value="ABC_tran"/>
    <property type="match status" value="1"/>
</dbReference>
<protein>
    <submittedName>
        <fullName evidence="6">Aliphatic sulfonates import ATP-binding protein SsuB</fullName>
        <ecNumber evidence="6">3.6.3.-</ecNumber>
    </submittedName>
</protein>
<evidence type="ECO:0000313" key="6">
    <source>
        <dbReference type="EMBL" id="UUP15919.1"/>
    </source>
</evidence>
<dbReference type="EC" id="3.6.3.-" evidence="6"/>
<dbReference type="Proteomes" id="UP001342418">
    <property type="component" value="Chromosome"/>
</dbReference>
<comment type="similarity">
    <text evidence="1">Belongs to the ABC transporter superfamily.</text>
</comment>
<evidence type="ECO:0000256" key="1">
    <source>
        <dbReference type="ARBA" id="ARBA00005417"/>
    </source>
</evidence>
<dbReference type="GO" id="GO:0016787">
    <property type="term" value="F:hydrolase activity"/>
    <property type="evidence" value="ECO:0007669"/>
    <property type="project" value="UniProtKB-KW"/>
</dbReference>
<keyword evidence="4 6" id="KW-0067">ATP-binding</keyword>
<keyword evidence="3" id="KW-0547">Nucleotide-binding</keyword>
<dbReference type="SUPFAM" id="SSF52540">
    <property type="entry name" value="P-loop containing nucleoside triphosphate hydrolases"/>
    <property type="match status" value="1"/>
</dbReference>
<organism evidence="6 7">
    <name type="scientific">Nitratireductor thuwali</name>
    <dbReference type="NCBI Taxonomy" id="2267699"/>
    <lineage>
        <taxon>Bacteria</taxon>
        <taxon>Pseudomonadati</taxon>
        <taxon>Pseudomonadota</taxon>
        <taxon>Alphaproteobacteria</taxon>
        <taxon>Hyphomicrobiales</taxon>
        <taxon>Phyllobacteriaceae</taxon>
        <taxon>Nitratireductor</taxon>
    </lineage>
</organism>
<gene>
    <name evidence="6" type="primary">ssuB_1</name>
    <name evidence="6" type="ORF">NTH_00359</name>
</gene>
<keyword evidence="6" id="KW-0378">Hydrolase</keyword>
<dbReference type="PANTHER" id="PTHR42788:SF13">
    <property type="entry name" value="ALIPHATIC SULFONATES IMPORT ATP-BINDING PROTEIN SSUB"/>
    <property type="match status" value="1"/>
</dbReference>
<dbReference type="InterPro" id="IPR027417">
    <property type="entry name" value="P-loop_NTPase"/>
</dbReference>
<dbReference type="PROSITE" id="PS50893">
    <property type="entry name" value="ABC_TRANSPORTER_2"/>
    <property type="match status" value="1"/>
</dbReference>
<keyword evidence="2" id="KW-0813">Transport</keyword>
<dbReference type="RefSeq" id="WP_338528387.1">
    <property type="nucleotide sequence ID" value="NZ_CP030941.1"/>
</dbReference>
<evidence type="ECO:0000256" key="3">
    <source>
        <dbReference type="ARBA" id="ARBA00022741"/>
    </source>
</evidence>
<dbReference type="SMART" id="SM00382">
    <property type="entry name" value="AAA"/>
    <property type="match status" value="1"/>
</dbReference>
<dbReference type="PROSITE" id="PS00211">
    <property type="entry name" value="ABC_TRANSPORTER_1"/>
    <property type="match status" value="1"/>
</dbReference>
<dbReference type="InterPro" id="IPR017871">
    <property type="entry name" value="ABC_transporter-like_CS"/>
</dbReference>
<evidence type="ECO:0000313" key="7">
    <source>
        <dbReference type="Proteomes" id="UP001342418"/>
    </source>
</evidence>
<sequence length="269" mass="30271">MAISKERARCGPVSNVEPFGDFKNIEKRFDLGGGEYLTAIEQLSLKLEKGQLISLLGPSGCGKTTFLRIVAGLERASAGEVRIEGRAISGPHPDFAFVFQQPNLMPWRTVLENILFPLEIRRQRTQAGIERAKELLDLVGLDGFESRYPSELSGGMQQRVALCRALVHDARLLLMDEPFGALDELKRMEMHDLLLSIRARTNVSVLFVTHSISEAVYLSDVVAVFSRRPATISKLIPIDLPYPRQHEMRYEAQFTEHEREASRLLGIVR</sequence>
<dbReference type="GO" id="GO:0005524">
    <property type="term" value="F:ATP binding"/>
    <property type="evidence" value="ECO:0007669"/>
    <property type="project" value="UniProtKB-KW"/>
</dbReference>
<dbReference type="PANTHER" id="PTHR42788">
    <property type="entry name" value="TAURINE IMPORT ATP-BINDING PROTEIN-RELATED"/>
    <property type="match status" value="1"/>
</dbReference>
<dbReference type="Gene3D" id="3.40.50.300">
    <property type="entry name" value="P-loop containing nucleotide triphosphate hydrolases"/>
    <property type="match status" value="1"/>
</dbReference>
<reference evidence="6 7" key="1">
    <citation type="submission" date="2018-07" db="EMBL/GenBank/DDBJ databases">
        <title>Genome sequence of Nitratireductor thuwali#1536.</title>
        <authorList>
            <person name="Michoud G."/>
            <person name="Merlino G."/>
            <person name="Sefrji F.O."/>
            <person name="Daffonchio D."/>
        </authorList>
    </citation>
    <scope>NUCLEOTIDE SEQUENCE [LARGE SCALE GENOMIC DNA]</scope>
    <source>
        <strain evidence="7">Nit1536</strain>
    </source>
</reference>
<dbReference type="CDD" id="cd03293">
    <property type="entry name" value="ABC_NrtD_SsuB_transporters"/>
    <property type="match status" value="1"/>
</dbReference>
<name>A0ABY5MCW7_9HYPH</name>
<dbReference type="InterPro" id="IPR003593">
    <property type="entry name" value="AAA+_ATPase"/>
</dbReference>
<evidence type="ECO:0000259" key="5">
    <source>
        <dbReference type="PROSITE" id="PS50893"/>
    </source>
</evidence>
<dbReference type="InterPro" id="IPR003439">
    <property type="entry name" value="ABC_transporter-like_ATP-bd"/>
</dbReference>
<keyword evidence="7" id="KW-1185">Reference proteome</keyword>
<evidence type="ECO:0000256" key="4">
    <source>
        <dbReference type="ARBA" id="ARBA00022840"/>
    </source>
</evidence>
<evidence type="ECO:0000256" key="2">
    <source>
        <dbReference type="ARBA" id="ARBA00022448"/>
    </source>
</evidence>
<proteinExistence type="inferred from homology"/>
<dbReference type="InterPro" id="IPR050166">
    <property type="entry name" value="ABC_transporter_ATP-bind"/>
</dbReference>
<dbReference type="EMBL" id="CP030941">
    <property type="protein sequence ID" value="UUP15919.1"/>
    <property type="molecule type" value="Genomic_DNA"/>
</dbReference>